<evidence type="ECO:0000259" key="3">
    <source>
        <dbReference type="Pfam" id="PF13439"/>
    </source>
</evidence>
<dbReference type="Pfam" id="PF13439">
    <property type="entry name" value="Glyco_transf_4"/>
    <property type="match status" value="1"/>
</dbReference>
<dbReference type="InterPro" id="IPR028098">
    <property type="entry name" value="Glyco_trans_4-like_N"/>
</dbReference>
<evidence type="ECO:0000256" key="1">
    <source>
        <dbReference type="ARBA" id="ARBA00022676"/>
    </source>
</evidence>
<dbReference type="SUPFAM" id="SSF53756">
    <property type="entry name" value="UDP-Glycosyltransferase/glycogen phosphorylase"/>
    <property type="match status" value="1"/>
</dbReference>
<accession>A0A498GWY2</accession>
<dbReference type="GO" id="GO:0016757">
    <property type="term" value="F:glycosyltransferase activity"/>
    <property type="evidence" value="ECO:0007669"/>
    <property type="project" value="UniProtKB-KW"/>
</dbReference>
<dbReference type="Gene3D" id="3.40.50.2000">
    <property type="entry name" value="Glycogen Phosphorylase B"/>
    <property type="match status" value="2"/>
</dbReference>
<sequence length="331" mass="36475">MTRVCLISPSRSTFTTRDRDILQRHYQVREIVLDAETGSRQGNAGSAFLKIVGGALWADVVFCWFAHNHAYLAVLASQLLGRRSIVVIGGYEVAREPKIGYGSLLDPVLSRRIRYILNHADSILAVSEFNRVEIEQIARPRALETVYNGIDCSVFSPNGGKEDLVLTVCLVNRANIAIKGLDTFVRVARYFPEIRFVVAGSIQDDSLKVLGEAVPGNVEFTGALSQEELLSWYRRARVYCQLSYRESFGVALAEAMACECVPVATDRGALPEVVGDTGFIVPYGDVEATADAVACALNADTGRMARERVQHRFSLESREERLVQAIEGQAV</sequence>
<dbReference type="AlphaFoldDB" id="A0A498GWY2"/>
<dbReference type="PANTHER" id="PTHR12526">
    <property type="entry name" value="GLYCOSYLTRANSFERASE"/>
    <property type="match status" value="1"/>
</dbReference>
<dbReference type="Proteomes" id="UP000290932">
    <property type="component" value="Unassembled WGS sequence"/>
</dbReference>
<name>A0A498GWY2_9EURY</name>
<evidence type="ECO:0000256" key="2">
    <source>
        <dbReference type="ARBA" id="ARBA00022679"/>
    </source>
</evidence>
<evidence type="ECO:0000313" key="5">
    <source>
        <dbReference type="Proteomes" id="UP000290932"/>
    </source>
</evidence>
<gene>
    <name evidence="4" type="ORF">ABH15_12640</name>
</gene>
<evidence type="ECO:0000313" key="4">
    <source>
        <dbReference type="EMBL" id="RXE55202.1"/>
    </source>
</evidence>
<proteinExistence type="predicted"/>
<organism evidence="4 5">
    <name type="scientific">Methanoculleus taiwanensis</name>
    <dbReference type="NCBI Taxonomy" id="1550565"/>
    <lineage>
        <taxon>Archaea</taxon>
        <taxon>Methanobacteriati</taxon>
        <taxon>Methanobacteriota</taxon>
        <taxon>Stenosarchaea group</taxon>
        <taxon>Methanomicrobia</taxon>
        <taxon>Methanomicrobiales</taxon>
        <taxon>Methanomicrobiaceae</taxon>
        <taxon>Methanoculleus</taxon>
    </lineage>
</organism>
<keyword evidence="1" id="KW-0328">Glycosyltransferase</keyword>
<keyword evidence="5" id="KW-1185">Reference proteome</keyword>
<dbReference type="OrthoDB" id="132546at2157"/>
<feature type="domain" description="Glycosyltransferase subfamily 4-like N-terminal" evidence="3">
    <location>
        <begin position="54"/>
        <end position="153"/>
    </location>
</feature>
<protein>
    <submittedName>
        <fullName evidence="4">Glycosyl transferase family 1</fullName>
    </submittedName>
</protein>
<dbReference type="CDD" id="cd03801">
    <property type="entry name" value="GT4_PimA-like"/>
    <property type="match status" value="1"/>
</dbReference>
<dbReference type="EMBL" id="LHQS01000004">
    <property type="protein sequence ID" value="RXE55202.1"/>
    <property type="molecule type" value="Genomic_DNA"/>
</dbReference>
<keyword evidence="2 4" id="KW-0808">Transferase</keyword>
<dbReference type="Pfam" id="PF13692">
    <property type="entry name" value="Glyco_trans_1_4"/>
    <property type="match status" value="1"/>
</dbReference>
<comment type="caution">
    <text evidence="4">The sequence shown here is derived from an EMBL/GenBank/DDBJ whole genome shotgun (WGS) entry which is preliminary data.</text>
</comment>
<dbReference type="PANTHER" id="PTHR12526:SF510">
    <property type="entry name" value="D-INOSITOL 3-PHOSPHATE GLYCOSYLTRANSFERASE"/>
    <property type="match status" value="1"/>
</dbReference>
<reference evidence="4 5" key="1">
    <citation type="journal article" date="2015" name="Int. J. Syst. Evol. Microbiol.">
        <title>Methanoculleus taiwanensis sp. nov., a methanogen isolated from deep marine sediment at the deformation front area near Taiwan.</title>
        <authorList>
            <person name="Weng C.Y."/>
            <person name="Chen S.C."/>
            <person name="Lai M.C."/>
            <person name="Wu S.Y."/>
            <person name="Lin S."/>
            <person name="Yang T.F."/>
            <person name="Chen P.C."/>
        </authorList>
    </citation>
    <scope>NUCLEOTIDE SEQUENCE [LARGE SCALE GENOMIC DNA]</scope>
    <source>
        <strain evidence="4 5">CYW4</strain>
    </source>
</reference>